<dbReference type="RefSeq" id="XP_041152515.1">
    <property type="nucleotide sequence ID" value="XM_041307881.1"/>
</dbReference>
<feature type="compositionally biased region" description="Acidic residues" evidence="1">
    <location>
        <begin position="48"/>
        <end position="62"/>
    </location>
</feature>
<protein>
    <submittedName>
        <fullName evidence="2">Uncharacterized protein</fullName>
    </submittedName>
</protein>
<gene>
    <name evidence="2" type="ORF">HD556DRAFT_1451117</name>
</gene>
<organism evidence="2 3">
    <name type="scientific">Suillus plorans</name>
    <dbReference type="NCBI Taxonomy" id="116603"/>
    <lineage>
        <taxon>Eukaryota</taxon>
        <taxon>Fungi</taxon>
        <taxon>Dikarya</taxon>
        <taxon>Basidiomycota</taxon>
        <taxon>Agaricomycotina</taxon>
        <taxon>Agaricomycetes</taxon>
        <taxon>Agaricomycetidae</taxon>
        <taxon>Boletales</taxon>
        <taxon>Suillineae</taxon>
        <taxon>Suillaceae</taxon>
        <taxon>Suillus</taxon>
    </lineage>
</organism>
<name>A0A9P7ABD3_9AGAM</name>
<evidence type="ECO:0000256" key="1">
    <source>
        <dbReference type="SAM" id="MobiDB-lite"/>
    </source>
</evidence>
<accession>A0A9P7ABD3</accession>
<sequence>MDNDHGPTHSDNHNTFEPYSLTEFIGDYFGTYNEEDFEWPEVRRVMESDSEIQEEDEDEDCDELGDGDAIAAHDAELEHRWECPVDPASQDIDFPDLEDVSLQPQPCHAEQRQAEAPLGQHPTIKEFPQHGAGAPLHCAGTTAFTSYKDKLSGSENIWAPFTSPVDYEVMKWAKLRGAGSTAFSELLAIDG</sequence>
<dbReference type="OrthoDB" id="2686887at2759"/>
<dbReference type="GeneID" id="64601645"/>
<dbReference type="EMBL" id="JABBWE010000121">
    <property type="protein sequence ID" value="KAG1785030.1"/>
    <property type="molecule type" value="Genomic_DNA"/>
</dbReference>
<evidence type="ECO:0000313" key="3">
    <source>
        <dbReference type="Proteomes" id="UP000719766"/>
    </source>
</evidence>
<keyword evidence="3" id="KW-1185">Reference proteome</keyword>
<dbReference type="AlphaFoldDB" id="A0A9P7ABD3"/>
<reference evidence="2" key="1">
    <citation type="journal article" date="2020" name="New Phytol.">
        <title>Comparative genomics reveals dynamic genome evolution in host specialist ectomycorrhizal fungi.</title>
        <authorList>
            <person name="Lofgren L.A."/>
            <person name="Nguyen N.H."/>
            <person name="Vilgalys R."/>
            <person name="Ruytinx J."/>
            <person name="Liao H.L."/>
            <person name="Branco S."/>
            <person name="Kuo A."/>
            <person name="LaButti K."/>
            <person name="Lipzen A."/>
            <person name="Andreopoulos W."/>
            <person name="Pangilinan J."/>
            <person name="Riley R."/>
            <person name="Hundley H."/>
            <person name="Na H."/>
            <person name="Barry K."/>
            <person name="Grigoriev I.V."/>
            <person name="Stajich J.E."/>
            <person name="Kennedy P.G."/>
        </authorList>
    </citation>
    <scope>NUCLEOTIDE SEQUENCE</scope>
    <source>
        <strain evidence="2">S12</strain>
    </source>
</reference>
<proteinExistence type="predicted"/>
<evidence type="ECO:0000313" key="2">
    <source>
        <dbReference type="EMBL" id="KAG1785030.1"/>
    </source>
</evidence>
<feature type="region of interest" description="Disordered" evidence="1">
    <location>
        <begin position="43"/>
        <end position="62"/>
    </location>
</feature>
<comment type="caution">
    <text evidence="2">The sequence shown here is derived from an EMBL/GenBank/DDBJ whole genome shotgun (WGS) entry which is preliminary data.</text>
</comment>
<dbReference type="Proteomes" id="UP000719766">
    <property type="component" value="Unassembled WGS sequence"/>
</dbReference>